<feature type="transmembrane region" description="Helical" evidence="7">
    <location>
        <begin position="172"/>
        <end position="190"/>
    </location>
</feature>
<dbReference type="SMART" id="SM00014">
    <property type="entry name" value="acidPPc"/>
    <property type="match status" value="1"/>
</dbReference>
<feature type="transmembrane region" description="Helical" evidence="7">
    <location>
        <begin position="24"/>
        <end position="45"/>
    </location>
</feature>
<evidence type="ECO:0000256" key="5">
    <source>
        <dbReference type="ARBA" id="ARBA00022989"/>
    </source>
</evidence>
<feature type="transmembrane region" description="Helical" evidence="7">
    <location>
        <begin position="196"/>
        <end position="219"/>
    </location>
</feature>
<dbReference type="Gene3D" id="1.20.144.10">
    <property type="entry name" value="Phosphatidic acid phosphatase type 2/haloperoxidase"/>
    <property type="match status" value="2"/>
</dbReference>
<feature type="transmembrane region" description="Helical" evidence="7">
    <location>
        <begin position="109"/>
        <end position="129"/>
    </location>
</feature>
<gene>
    <name evidence="9" type="ORF">SAMN04489834_2872</name>
</gene>
<keyword evidence="5 7" id="KW-1133">Transmembrane helix</keyword>
<protein>
    <submittedName>
        <fullName evidence="9">Undecaprenyl-diphosphatase</fullName>
    </submittedName>
</protein>
<proteinExistence type="predicted"/>
<evidence type="ECO:0000256" key="6">
    <source>
        <dbReference type="ARBA" id="ARBA00023136"/>
    </source>
</evidence>
<dbReference type="InterPro" id="IPR000326">
    <property type="entry name" value="PAP2/HPO"/>
</dbReference>
<dbReference type="PANTHER" id="PTHR14969:SF62">
    <property type="entry name" value="DECAPRENYLPHOSPHORYL-5-PHOSPHORIBOSE PHOSPHATASE RV3807C-RELATED"/>
    <property type="match status" value="1"/>
</dbReference>
<evidence type="ECO:0000313" key="10">
    <source>
        <dbReference type="Proteomes" id="UP000181956"/>
    </source>
</evidence>
<keyword evidence="2" id="KW-1003">Cell membrane</keyword>
<dbReference type="PANTHER" id="PTHR14969">
    <property type="entry name" value="SPHINGOSINE-1-PHOSPHATE PHOSPHOHYDROLASE"/>
    <property type="match status" value="1"/>
</dbReference>
<dbReference type="AlphaFoldDB" id="A0A1H1XT29"/>
<dbReference type="GO" id="GO:0005886">
    <property type="term" value="C:plasma membrane"/>
    <property type="evidence" value="ECO:0007669"/>
    <property type="project" value="UniProtKB-SubCell"/>
</dbReference>
<dbReference type="InterPro" id="IPR036938">
    <property type="entry name" value="PAP2/HPO_sf"/>
</dbReference>
<evidence type="ECO:0000256" key="2">
    <source>
        <dbReference type="ARBA" id="ARBA00022475"/>
    </source>
</evidence>
<feature type="transmembrane region" description="Helical" evidence="7">
    <location>
        <begin position="149"/>
        <end position="165"/>
    </location>
</feature>
<keyword evidence="3 7" id="KW-0812">Transmembrane</keyword>
<dbReference type="SUPFAM" id="SSF48317">
    <property type="entry name" value="Acid phosphatase/Vanadium-dependent haloperoxidase"/>
    <property type="match status" value="1"/>
</dbReference>
<feature type="domain" description="Phosphatidic acid phosphatase type 2/haloperoxidase" evidence="8">
    <location>
        <begin position="109"/>
        <end position="211"/>
    </location>
</feature>
<dbReference type="Proteomes" id="UP000181956">
    <property type="component" value="Chromosome I"/>
</dbReference>
<comment type="subcellular location">
    <subcellularLocation>
        <location evidence="1">Cell membrane</location>
        <topology evidence="1">Multi-pass membrane protein</topology>
    </subcellularLocation>
</comment>
<keyword evidence="4" id="KW-0378">Hydrolase</keyword>
<feature type="transmembrane region" description="Helical" evidence="7">
    <location>
        <begin position="84"/>
        <end position="102"/>
    </location>
</feature>
<accession>A0A1H1XT29</accession>
<dbReference type="RefSeq" id="WP_083364649.1">
    <property type="nucleotide sequence ID" value="NZ_LT629742.1"/>
</dbReference>
<sequence length="236" mass="25748">MAISSDTTPLAEAPPRRAQLPARLAVAWGLISLAVFAVLFASVLASANSPWFVAMDQWWHDVVLAPRNDAFTAFNVVVDHTTGGPIGSIFTILIPLVALLVLRRWWAALYFFVATMLASTLAQVVKAVVSRERPNDPLVTVDFGSFPSGHLTGFTLFVVVLCLLINRRWAWITALVLVIVTVLNRTYLSAHWLSDTFAGIALGAAVALLLWPLFAQAIARQPKPRQPRARAGERAA</sequence>
<evidence type="ECO:0000313" key="9">
    <source>
        <dbReference type="EMBL" id="SDT12019.1"/>
    </source>
</evidence>
<organism evidence="9 10">
    <name type="scientific">Microterricola viridarii</name>
    <dbReference type="NCBI Taxonomy" id="412690"/>
    <lineage>
        <taxon>Bacteria</taxon>
        <taxon>Bacillati</taxon>
        <taxon>Actinomycetota</taxon>
        <taxon>Actinomycetes</taxon>
        <taxon>Micrococcales</taxon>
        <taxon>Microbacteriaceae</taxon>
        <taxon>Microterricola</taxon>
    </lineage>
</organism>
<evidence type="ECO:0000256" key="7">
    <source>
        <dbReference type="SAM" id="Phobius"/>
    </source>
</evidence>
<evidence type="ECO:0000259" key="8">
    <source>
        <dbReference type="SMART" id="SM00014"/>
    </source>
</evidence>
<dbReference type="GO" id="GO:0016787">
    <property type="term" value="F:hydrolase activity"/>
    <property type="evidence" value="ECO:0007669"/>
    <property type="project" value="UniProtKB-KW"/>
</dbReference>
<dbReference type="EMBL" id="LT629742">
    <property type="protein sequence ID" value="SDT12019.1"/>
    <property type="molecule type" value="Genomic_DNA"/>
</dbReference>
<keyword evidence="6 7" id="KW-0472">Membrane</keyword>
<dbReference type="Pfam" id="PF01569">
    <property type="entry name" value="PAP2"/>
    <property type="match status" value="1"/>
</dbReference>
<dbReference type="STRING" id="412690.SAMN04489834_2872"/>
<dbReference type="OrthoDB" id="5289372at2"/>
<keyword evidence="10" id="KW-1185">Reference proteome</keyword>
<reference evidence="10" key="1">
    <citation type="submission" date="2016-10" db="EMBL/GenBank/DDBJ databases">
        <authorList>
            <person name="Varghese N."/>
            <person name="Submissions S."/>
        </authorList>
    </citation>
    <scope>NUCLEOTIDE SEQUENCE [LARGE SCALE GENOMIC DNA]</scope>
    <source>
        <strain evidence="10">DSM 21772</strain>
    </source>
</reference>
<evidence type="ECO:0000256" key="4">
    <source>
        <dbReference type="ARBA" id="ARBA00022801"/>
    </source>
</evidence>
<evidence type="ECO:0000256" key="3">
    <source>
        <dbReference type="ARBA" id="ARBA00022692"/>
    </source>
</evidence>
<name>A0A1H1XT29_9MICO</name>
<evidence type="ECO:0000256" key="1">
    <source>
        <dbReference type="ARBA" id="ARBA00004651"/>
    </source>
</evidence>